<evidence type="ECO:0000313" key="8">
    <source>
        <dbReference type="EMBL" id="MDT0309014.1"/>
    </source>
</evidence>
<evidence type="ECO:0000256" key="6">
    <source>
        <dbReference type="ARBA" id="ARBA00023014"/>
    </source>
</evidence>
<dbReference type="EMBL" id="JAVREN010000029">
    <property type="protein sequence ID" value="MDT0309014.1"/>
    <property type="molecule type" value="Genomic_DNA"/>
</dbReference>
<keyword evidence="6" id="KW-0411">Iron-sulfur</keyword>
<organism evidence="8 9">
    <name type="scientific">Streptomyces boetiae</name>
    <dbReference type="NCBI Taxonomy" id="3075541"/>
    <lineage>
        <taxon>Bacteria</taxon>
        <taxon>Bacillati</taxon>
        <taxon>Actinomycetota</taxon>
        <taxon>Actinomycetes</taxon>
        <taxon>Kitasatosporales</taxon>
        <taxon>Streptomycetaceae</taxon>
        <taxon>Streptomyces</taxon>
    </lineage>
</organism>
<sequence>MARIASMHFPVATLGPGRRLGVWFQGCALACRGCMSRHTWDPEGGSEEAVDRLVGRWREALEAGAEGLTVSGGEPLAQPEALSALLAGAAAAREAARGGPDGADLLVYTGHTEEEIAADPRRAAAVRDADALITGRYEAARPTTLVWRGSANQRLLPRTPLGRRRYGPHLERTAAAPALEAVAAPDGRGVLLHGVPRPGELAELERRLRAAGTRLNDRSWRPGPDPGERDASRRARRGRCG</sequence>
<keyword evidence="4" id="KW-0479">Metal-binding</keyword>
<dbReference type="Proteomes" id="UP001183388">
    <property type="component" value="Unassembled WGS sequence"/>
</dbReference>
<comment type="caution">
    <text evidence="8">The sequence shown here is derived from an EMBL/GenBank/DDBJ whole genome shotgun (WGS) entry which is preliminary data.</text>
</comment>
<proteinExistence type="predicted"/>
<evidence type="ECO:0000256" key="2">
    <source>
        <dbReference type="ARBA" id="ARBA00022485"/>
    </source>
</evidence>
<dbReference type="InterPro" id="IPR007197">
    <property type="entry name" value="rSAM"/>
</dbReference>
<dbReference type="InterPro" id="IPR058240">
    <property type="entry name" value="rSAM_sf"/>
</dbReference>
<keyword evidence="5" id="KW-0408">Iron</keyword>
<keyword evidence="9" id="KW-1185">Reference proteome</keyword>
<keyword evidence="2" id="KW-0004">4Fe-4S</keyword>
<dbReference type="SUPFAM" id="SSF102114">
    <property type="entry name" value="Radical SAM enzymes"/>
    <property type="match status" value="1"/>
</dbReference>
<name>A0ABU2LBT3_9ACTN</name>
<feature type="region of interest" description="Disordered" evidence="7">
    <location>
        <begin position="212"/>
        <end position="241"/>
    </location>
</feature>
<accession>A0ABU2LBT3</accession>
<feature type="compositionally biased region" description="Basic and acidic residues" evidence="7">
    <location>
        <begin position="215"/>
        <end position="233"/>
    </location>
</feature>
<evidence type="ECO:0000256" key="4">
    <source>
        <dbReference type="ARBA" id="ARBA00022723"/>
    </source>
</evidence>
<keyword evidence="3" id="KW-0949">S-adenosyl-L-methionine</keyword>
<evidence type="ECO:0000256" key="3">
    <source>
        <dbReference type="ARBA" id="ARBA00022691"/>
    </source>
</evidence>
<dbReference type="InterPro" id="IPR013785">
    <property type="entry name" value="Aldolase_TIM"/>
</dbReference>
<protein>
    <submittedName>
        <fullName evidence="8">4Fe-4S cluster-binding domain-containing protein</fullName>
    </submittedName>
</protein>
<evidence type="ECO:0000313" key="9">
    <source>
        <dbReference type="Proteomes" id="UP001183388"/>
    </source>
</evidence>
<dbReference type="InterPro" id="IPR034457">
    <property type="entry name" value="Organic_radical-activating"/>
</dbReference>
<dbReference type="Pfam" id="PF13353">
    <property type="entry name" value="Fer4_12"/>
    <property type="match status" value="1"/>
</dbReference>
<dbReference type="PANTHER" id="PTHR30352:SF2">
    <property type="entry name" value="ANAEROBIC RIBONUCLEOSIDE-TRIPHOSPHATE REDUCTASE-ACTIVATING PROTEIN"/>
    <property type="match status" value="1"/>
</dbReference>
<dbReference type="RefSeq" id="WP_311631964.1">
    <property type="nucleotide sequence ID" value="NZ_JAVREN010000029.1"/>
</dbReference>
<dbReference type="SFLD" id="SFLDS00029">
    <property type="entry name" value="Radical_SAM"/>
    <property type="match status" value="1"/>
</dbReference>
<evidence type="ECO:0000256" key="5">
    <source>
        <dbReference type="ARBA" id="ARBA00023004"/>
    </source>
</evidence>
<dbReference type="PANTHER" id="PTHR30352">
    <property type="entry name" value="PYRUVATE FORMATE-LYASE-ACTIVATING ENZYME"/>
    <property type="match status" value="1"/>
</dbReference>
<evidence type="ECO:0000256" key="7">
    <source>
        <dbReference type="SAM" id="MobiDB-lite"/>
    </source>
</evidence>
<evidence type="ECO:0000256" key="1">
    <source>
        <dbReference type="ARBA" id="ARBA00001966"/>
    </source>
</evidence>
<reference evidence="9" key="1">
    <citation type="submission" date="2023-07" db="EMBL/GenBank/DDBJ databases">
        <title>30 novel species of actinomycetes from the DSMZ collection.</title>
        <authorList>
            <person name="Nouioui I."/>
        </authorList>
    </citation>
    <scope>NUCLEOTIDE SEQUENCE [LARGE SCALE GENOMIC DNA]</scope>
    <source>
        <strain evidence="9">DSM 44917</strain>
    </source>
</reference>
<comment type="cofactor">
    <cofactor evidence="1">
        <name>[4Fe-4S] cluster</name>
        <dbReference type="ChEBI" id="CHEBI:49883"/>
    </cofactor>
</comment>
<gene>
    <name evidence="8" type="ORF">RM780_18910</name>
</gene>
<dbReference type="Gene3D" id="3.20.20.70">
    <property type="entry name" value="Aldolase class I"/>
    <property type="match status" value="1"/>
</dbReference>